<evidence type="ECO:0000313" key="2">
    <source>
        <dbReference type="Proteomes" id="UP000688137"/>
    </source>
</evidence>
<dbReference type="AlphaFoldDB" id="A0A8S1QUK4"/>
<evidence type="ECO:0000313" key="1">
    <source>
        <dbReference type="EMBL" id="CAD8118494.1"/>
    </source>
</evidence>
<reference evidence="1" key="1">
    <citation type="submission" date="2021-01" db="EMBL/GenBank/DDBJ databases">
        <authorList>
            <consortium name="Genoscope - CEA"/>
            <person name="William W."/>
        </authorList>
    </citation>
    <scope>NUCLEOTIDE SEQUENCE</scope>
</reference>
<name>A0A8S1QUK4_PARPR</name>
<accession>A0A8S1QUK4</accession>
<dbReference type="Proteomes" id="UP000688137">
    <property type="component" value="Unassembled WGS sequence"/>
</dbReference>
<dbReference type="EMBL" id="CAJJDM010000252">
    <property type="protein sequence ID" value="CAD8118494.1"/>
    <property type="molecule type" value="Genomic_DNA"/>
</dbReference>
<gene>
    <name evidence="1" type="ORF">PPRIM_AZ9-3.1.T2430003</name>
</gene>
<sequence>MQQFVVLNIYLDTAKTDQQKFDTCTNIKDNTGLLCGVTFLKKNVSSTPNEVSTCTYNYTINENTDSLKLSQYSKFVTNIFQELHAYSKLVKRSVLYRIVVQSQLPKFIQKPIMFKTIFSSEENVKE</sequence>
<protein>
    <submittedName>
        <fullName evidence="1">Uncharacterized protein</fullName>
    </submittedName>
</protein>
<comment type="caution">
    <text evidence="1">The sequence shown here is derived from an EMBL/GenBank/DDBJ whole genome shotgun (WGS) entry which is preliminary data.</text>
</comment>
<organism evidence="1 2">
    <name type="scientific">Paramecium primaurelia</name>
    <dbReference type="NCBI Taxonomy" id="5886"/>
    <lineage>
        <taxon>Eukaryota</taxon>
        <taxon>Sar</taxon>
        <taxon>Alveolata</taxon>
        <taxon>Ciliophora</taxon>
        <taxon>Intramacronucleata</taxon>
        <taxon>Oligohymenophorea</taxon>
        <taxon>Peniculida</taxon>
        <taxon>Parameciidae</taxon>
        <taxon>Paramecium</taxon>
    </lineage>
</organism>
<keyword evidence="2" id="KW-1185">Reference proteome</keyword>
<proteinExistence type="predicted"/>